<evidence type="ECO:0000256" key="1">
    <source>
        <dbReference type="SAM" id="MobiDB-lite"/>
    </source>
</evidence>
<keyword evidence="2" id="KW-0812">Transmembrane</keyword>
<feature type="compositionally biased region" description="Polar residues" evidence="1">
    <location>
        <begin position="30"/>
        <end position="42"/>
    </location>
</feature>
<evidence type="ECO:0000313" key="4">
    <source>
        <dbReference type="Proteomes" id="UP000282876"/>
    </source>
</evidence>
<keyword evidence="2" id="KW-0472">Membrane</keyword>
<proteinExistence type="predicted"/>
<feature type="transmembrane region" description="Helical" evidence="2">
    <location>
        <begin position="244"/>
        <end position="263"/>
    </location>
</feature>
<feature type="transmembrane region" description="Helical" evidence="2">
    <location>
        <begin position="129"/>
        <end position="147"/>
    </location>
</feature>
<dbReference type="EMBL" id="RCSS01000480">
    <property type="protein sequence ID" value="RVD91572.1"/>
    <property type="molecule type" value="Genomic_DNA"/>
</dbReference>
<feature type="transmembrane region" description="Helical" evidence="2">
    <location>
        <begin position="220"/>
        <end position="238"/>
    </location>
</feature>
<keyword evidence="4" id="KW-1185">Reference proteome</keyword>
<comment type="caution">
    <text evidence="3">The sequence shown here is derived from an EMBL/GenBank/DDBJ whole genome shotgun (WGS) entry which is preliminary data.</text>
</comment>
<gene>
    <name evidence="3" type="ORF">TUBRATIS_19730</name>
</gene>
<evidence type="ECO:0000313" key="3">
    <source>
        <dbReference type="EMBL" id="RVD91572.1"/>
    </source>
</evidence>
<dbReference type="Proteomes" id="UP000282876">
    <property type="component" value="Unassembled WGS sequence"/>
</dbReference>
<dbReference type="AlphaFoldDB" id="A0A437AKF2"/>
<feature type="region of interest" description="Disordered" evidence="1">
    <location>
        <begin position="23"/>
        <end position="42"/>
    </location>
</feature>
<organism evidence="3 4">
    <name type="scientific">Tubulinosema ratisbonensis</name>
    <dbReference type="NCBI Taxonomy" id="291195"/>
    <lineage>
        <taxon>Eukaryota</taxon>
        <taxon>Fungi</taxon>
        <taxon>Fungi incertae sedis</taxon>
        <taxon>Microsporidia</taxon>
        <taxon>Tubulinosematoidea</taxon>
        <taxon>Tubulinosematidae</taxon>
        <taxon>Tubulinosema</taxon>
    </lineage>
</organism>
<reference evidence="3 4" key="1">
    <citation type="submission" date="2018-10" db="EMBL/GenBank/DDBJ databases">
        <title>Draft genome sequence of the microsporidian Tubulinosema ratisbonensis.</title>
        <authorList>
            <person name="Polonais V."/>
            <person name="Peyretaillade E."/>
            <person name="Niehus S."/>
            <person name="Wawrzyniak I."/>
            <person name="Franchet A."/>
            <person name="Gaspin C."/>
            <person name="Reichstadt M."/>
            <person name="Belser C."/>
            <person name="Labadie K."/>
            <person name="Delbac F."/>
            <person name="Ferrandon D."/>
        </authorList>
    </citation>
    <scope>NUCLEOTIDE SEQUENCE [LARGE SCALE GENOMIC DNA]</scope>
    <source>
        <strain evidence="3 4">Franzen</strain>
    </source>
</reference>
<protein>
    <submittedName>
        <fullName evidence="3">Uncharacterized protein</fullName>
    </submittedName>
</protein>
<feature type="transmembrane region" description="Helical" evidence="2">
    <location>
        <begin position="189"/>
        <end position="208"/>
    </location>
</feature>
<evidence type="ECO:0000256" key="2">
    <source>
        <dbReference type="SAM" id="Phobius"/>
    </source>
</evidence>
<feature type="transmembrane region" description="Helical" evidence="2">
    <location>
        <begin position="154"/>
        <end position="177"/>
    </location>
</feature>
<name>A0A437AKF2_9MICR</name>
<keyword evidence="2" id="KW-1133">Transmembrane helix</keyword>
<sequence length="297" mass="34700">MQKNLRQKKSQDLIIEMGSFEPPRSRKLHTTQTGVKEPIPSTSAADTMDFEKIEVLNDDETPNTVNLSQKRQSDISKYEIHSPLFTRLRKFFMRFNFIQKRYYGIPNLAMSVIIFFVIGFVYSSNTVNFTSVLFVVYIIIFIIRYLFDRIEFKGVVRLCIVILGVLTLTLVLILKLVYYEIYNNYLSSIYNSLILFHMSILFIFYMPYGDSKKQRWFKSIIGIIQTGLFVAIYIVFRIDLLTRLIIAAQIINSLVNLIGYLVFGFSPYWIDAMYFSGILNIHGIFLSLNKELVYNFA</sequence>
<feature type="transmembrane region" description="Helical" evidence="2">
    <location>
        <begin position="102"/>
        <end position="123"/>
    </location>
</feature>
<dbReference type="VEuPathDB" id="MicrosporidiaDB:TUBRATIS_19730"/>
<accession>A0A437AKF2</accession>